<dbReference type="AlphaFoldDB" id="A0A225EBR3"/>
<evidence type="ECO:0000313" key="2">
    <source>
        <dbReference type="EMBL" id="OWK45807.1"/>
    </source>
</evidence>
<organism evidence="2 3">
    <name type="scientific">Fimbriiglobus ruber</name>
    <dbReference type="NCBI Taxonomy" id="1908690"/>
    <lineage>
        <taxon>Bacteria</taxon>
        <taxon>Pseudomonadati</taxon>
        <taxon>Planctomycetota</taxon>
        <taxon>Planctomycetia</taxon>
        <taxon>Gemmatales</taxon>
        <taxon>Gemmataceae</taxon>
        <taxon>Fimbriiglobus</taxon>
    </lineage>
</organism>
<dbReference type="RefSeq" id="WP_088253482.1">
    <property type="nucleotide sequence ID" value="NZ_NIDE01000002.1"/>
</dbReference>
<reference evidence="3" key="1">
    <citation type="submission" date="2017-06" db="EMBL/GenBank/DDBJ databases">
        <title>Genome analysis of Fimbriiglobus ruber SP5, the first member of the order Planctomycetales with confirmed chitinolytic capability.</title>
        <authorList>
            <person name="Ravin N.V."/>
            <person name="Rakitin A.L."/>
            <person name="Ivanova A.A."/>
            <person name="Beletsky A.V."/>
            <person name="Kulichevskaya I.S."/>
            <person name="Mardanov A.V."/>
            <person name="Dedysh S.N."/>
        </authorList>
    </citation>
    <scope>NUCLEOTIDE SEQUENCE [LARGE SCALE GENOMIC DNA]</scope>
    <source>
        <strain evidence="3">SP5</strain>
    </source>
</reference>
<evidence type="ECO:0000313" key="3">
    <source>
        <dbReference type="Proteomes" id="UP000214646"/>
    </source>
</evidence>
<keyword evidence="3" id="KW-1185">Reference proteome</keyword>
<feature type="region of interest" description="Disordered" evidence="1">
    <location>
        <begin position="882"/>
        <end position="989"/>
    </location>
</feature>
<feature type="compositionally biased region" description="Polar residues" evidence="1">
    <location>
        <begin position="969"/>
        <end position="989"/>
    </location>
</feature>
<dbReference type="EMBL" id="NIDE01000002">
    <property type="protein sequence ID" value="OWK45807.1"/>
    <property type="molecule type" value="Genomic_DNA"/>
</dbReference>
<feature type="compositionally biased region" description="Basic and acidic residues" evidence="1">
    <location>
        <begin position="947"/>
        <end position="957"/>
    </location>
</feature>
<protein>
    <submittedName>
        <fullName evidence="2">Uncharacterized protein</fullName>
    </submittedName>
</protein>
<accession>A0A225EBR3</accession>
<evidence type="ECO:0000256" key="1">
    <source>
        <dbReference type="SAM" id="MobiDB-lite"/>
    </source>
</evidence>
<name>A0A225EBR3_9BACT</name>
<dbReference type="InterPro" id="IPR009279">
    <property type="entry name" value="Portal_Mu"/>
</dbReference>
<dbReference type="Proteomes" id="UP000214646">
    <property type="component" value="Unassembled WGS sequence"/>
</dbReference>
<sequence>MPPDRSPIDAQATDPRGFLIPPVRSFSALYNLFSRTYSYRWDEAVRAGRRNAQAMRRDAYLAALEQERVLPLTRWPWEVEADPDDIDLANPKDPYSEDRERVRRLLQACCRRTPSLSQLVTALGSAVFFGRSGAQLAWTQDAVAGDPRWIVRAWEPVHGDAIQYDWDGTPGITIRPGDTGAFPPEDVKLWDGGTLLAMLRRPHLRQRFILHAHKREAADYWQPEMAGRSHGVGLRDYVYWAWWLRDEMLSWLTDYMEKVGSMGLLLFYYEDGNPAAEAAAKQAAADARGKSALAVPVPRGRDKDAAKVEVIAAQTAGAQFLVDMVDRYFEKHIERLYVGQSLSAGTRGSGLGGSGVAALHADTKFNLLAWDADNLGETLTRDLVGVLQHLNFRGARWRYRWTFRLPDPQAKDKLDALVKAAHLPGAKLTFKADEVRALVGLTKPGPGDEIVGGDAPQQTAPGSPVGYAQDSPHAPRGGIDLKGKHFLGGQFVPRASGTTVPIVAPGGPEAGPRDPIPAHIAAAAEVSWGLLLWKKRTISKHEFAQLFHLSDEWFRNIFNTPNDRISIREALDQLEEPGAFGDDRRLRLWAALCGYAPGEVSVNLDPIVSADDRARAARNTRVSVVLNPKGRILTARGEALLRMQRFYRDEVLALLGNLQASRSDSPEHQQAVRDLEDTVRQLSVRFPPGLPPRAGDTIDPPGGPMVLPGLANPFRVAGVTRDDRTIHRLYADAVATYWKSQGLDDPKRIADMDPADKLLLAVNVAVQSGELSAEMKEKVQALIPLLPTLAAAWLASQEVPVVGQVVDVAGLLLAALTLPSDVKEFTAGATQFLYHGLRATSPEEIQLAARHFARMVGSGTDLALNGGPLALHFVPKQPRWTDFRRPETAPEPGSLNESAGIRRSGDSGLGDAFGRKARLRPSETRPQGGARDERIPRRAAGPKGYHRPKDSRSHPRNEGSGSVPKISGCRTSAGSSRGRKSTPTPTSLP</sequence>
<comment type="caution">
    <text evidence="2">The sequence shown here is derived from an EMBL/GenBank/DDBJ whole genome shotgun (WGS) entry which is preliminary data.</text>
</comment>
<proteinExistence type="predicted"/>
<dbReference type="Pfam" id="PF06074">
    <property type="entry name" value="Portal_Mu"/>
    <property type="match status" value="1"/>
</dbReference>
<feature type="region of interest" description="Disordered" evidence="1">
    <location>
        <begin position="446"/>
        <end position="474"/>
    </location>
</feature>
<gene>
    <name evidence="2" type="ORF">FRUB_02138</name>
</gene>
<dbReference type="OrthoDB" id="290370at2"/>